<keyword evidence="2" id="KW-1185">Reference proteome</keyword>
<dbReference type="STRING" id="652787.SAMN05216490_4363"/>
<reference evidence="1 2" key="1">
    <citation type="submission" date="2016-10" db="EMBL/GenBank/DDBJ databases">
        <authorList>
            <person name="de Groot N.N."/>
        </authorList>
    </citation>
    <scope>NUCLEOTIDE SEQUENCE [LARGE SCALE GENOMIC DNA]</scope>
    <source>
        <strain evidence="1 2">MP1X4</strain>
    </source>
</reference>
<accession>A0A1H2BU11</accession>
<gene>
    <name evidence="1" type="ORF">SAMN05216490_4363</name>
</gene>
<dbReference type="Proteomes" id="UP000199679">
    <property type="component" value="Chromosome I"/>
</dbReference>
<organism evidence="1 2">
    <name type="scientific">Mucilaginibacter mallensis</name>
    <dbReference type="NCBI Taxonomy" id="652787"/>
    <lineage>
        <taxon>Bacteria</taxon>
        <taxon>Pseudomonadati</taxon>
        <taxon>Bacteroidota</taxon>
        <taxon>Sphingobacteriia</taxon>
        <taxon>Sphingobacteriales</taxon>
        <taxon>Sphingobacteriaceae</taxon>
        <taxon>Mucilaginibacter</taxon>
    </lineage>
</organism>
<name>A0A1H2BU11_MUCMA</name>
<protein>
    <submittedName>
        <fullName evidence="1">Uncharacterized protein</fullName>
    </submittedName>
</protein>
<evidence type="ECO:0000313" key="2">
    <source>
        <dbReference type="Proteomes" id="UP000199679"/>
    </source>
</evidence>
<dbReference type="AlphaFoldDB" id="A0A1H2BU11"/>
<evidence type="ECO:0000313" key="1">
    <source>
        <dbReference type="EMBL" id="SDT61830.1"/>
    </source>
</evidence>
<proteinExistence type="predicted"/>
<dbReference type="EMBL" id="LT629740">
    <property type="protein sequence ID" value="SDT61830.1"/>
    <property type="molecule type" value="Genomic_DNA"/>
</dbReference>
<sequence length="74" mass="8718">MPKLVPLSYMIDFQLNKDIRFYETVRFRTLNVCKRTVMALTVNEMLNRLLVELLSYKLGIQHNQSIPYLCLNPG</sequence>